<keyword evidence="5" id="KW-1185">Reference proteome</keyword>
<dbReference type="InterPro" id="IPR020802">
    <property type="entry name" value="TesA-like"/>
</dbReference>
<comment type="caution">
    <text evidence="4">The sequence shown here is derived from an EMBL/GenBank/DDBJ whole genome shotgun (WGS) entry which is preliminary data.</text>
</comment>
<dbReference type="Proteomes" id="UP001501303">
    <property type="component" value="Unassembled WGS sequence"/>
</dbReference>
<reference evidence="4 5" key="1">
    <citation type="journal article" date="2019" name="Int. J. Syst. Evol. Microbiol.">
        <title>The Global Catalogue of Microorganisms (GCM) 10K type strain sequencing project: providing services to taxonomists for standard genome sequencing and annotation.</title>
        <authorList>
            <consortium name="The Broad Institute Genomics Platform"/>
            <consortium name="The Broad Institute Genome Sequencing Center for Infectious Disease"/>
            <person name="Wu L."/>
            <person name="Ma J."/>
        </authorList>
    </citation>
    <scope>NUCLEOTIDE SEQUENCE [LARGE SCALE GENOMIC DNA]</scope>
    <source>
        <strain evidence="4 5">JCM 13581</strain>
    </source>
</reference>
<evidence type="ECO:0000256" key="1">
    <source>
        <dbReference type="ARBA" id="ARBA00007169"/>
    </source>
</evidence>
<sequence length="253" mass="27389">MTPPPDSRWFRRYRTQGPPGVRLVVLPHAGGSAAFYHSWGGAFGPDTEVLVARYPGRQERLAEPCVEAMEPLADQVTDALLPFADVPLALFGHSMGASLAHEVALRLEHRHRIRPACLHVSARSAPHRLTPGRARLETDEELAAEVRRLGGTDTALLADPELRELVLPALRADFRVVAGYPPRPPVPVGCPVTAHTGDADPAAPVADVEEWRRAAPAGFALHVYPGGHFYLLDHHTRLVADLTNALASASQPL</sequence>
<dbReference type="Gene3D" id="3.40.50.1820">
    <property type="entry name" value="alpha/beta hydrolase"/>
    <property type="match status" value="1"/>
</dbReference>
<keyword evidence="2 4" id="KW-0378">Hydrolase</keyword>
<dbReference type="GO" id="GO:0016787">
    <property type="term" value="F:hydrolase activity"/>
    <property type="evidence" value="ECO:0007669"/>
    <property type="project" value="UniProtKB-KW"/>
</dbReference>
<protein>
    <submittedName>
        <fullName evidence="4">Alpha/beta fold hydrolase</fullName>
    </submittedName>
</protein>
<evidence type="ECO:0000256" key="2">
    <source>
        <dbReference type="ARBA" id="ARBA00022801"/>
    </source>
</evidence>
<feature type="domain" description="Thioesterase TesA-like" evidence="3">
    <location>
        <begin position="27"/>
        <end position="247"/>
    </location>
</feature>
<evidence type="ECO:0000313" key="5">
    <source>
        <dbReference type="Proteomes" id="UP001501303"/>
    </source>
</evidence>
<dbReference type="InterPro" id="IPR029058">
    <property type="entry name" value="AB_hydrolase_fold"/>
</dbReference>
<dbReference type="SMART" id="SM00824">
    <property type="entry name" value="PKS_TE"/>
    <property type="match status" value="1"/>
</dbReference>
<dbReference type="EMBL" id="BAAAMJ010000032">
    <property type="protein sequence ID" value="GAA1921556.1"/>
    <property type="molecule type" value="Genomic_DNA"/>
</dbReference>
<proteinExistence type="inferred from homology"/>
<dbReference type="RefSeq" id="WP_344262995.1">
    <property type="nucleotide sequence ID" value="NZ_BAAAMJ010000032.1"/>
</dbReference>
<dbReference type="PANTHER" id="PTHR11487">
    <property type="entry name" value="THIOESTERASE"/>
    <property type="match status" value="1"/>
</dbReference>
<comment type="similarity">
    <text evidence="1">Belongs to the thioesterase family.</text>
</comment>
<dbReference type="PANTHER" id="PTHR11487:SF0">
    <property type="entry name" value="S-ACYL FATTY ACID SYNTHASE THIOESTERASE, MEDIUM CHAIN"/>
    <property type="match status" value="1"/>
</dbReference>
<gene>
    <name evidence="4" type="ORF">GCM10009716_32700</name>
</gene>
<dbReference type="InterPro" id="IPR012223">
    <property type="entry name" value="TEII"/>
</dbReference>
<dbReference type="SUPFAM" id="SSF53474">
    <property type="entry name" value="alpha/beta-Hydrolases"/>
    <property type="match status" value="1"/>
</dbReference>
<evidence type="ECO:0000313" key="4">
    <source>
        <dbReference type="EMBL" id="GAA1921556.1"/>
    </source>
</evidence>
<name>A0ABN2PK41_9ACTN</name>
<dbReference type="Pfam" id="PF00975">
    <property type="entry name" value="Thioesterase"/>
    <property type="match status" value="1"/>
</dbReference>
<organism evidence="4 5">
    <name type="scientific">Streptomyces sodiiphilus</name>
    <dbReference type="NCBI Taxonomy" id="226217"/>
    <lineage>
        <taxon>Bacteria</taxon>
        <taxon>Bacillati</taxon>
        <taxon>Actinomycetota</taxon>
        <taxon>Actinomycetes</taxon>
        <taxon>Kitasatosporales</taxon>
        <taxon>Streptomycetaceae</taxon>
        <taxon>Streptomyces</taxon>
    </lineage>
</organism>
<dbReference type="InterPro" id="IPR001031">
    <property type="entry name" value="Thioesterase"/>
</dbReference>
<evidence type="ECO:0000259" key="3">
    <source>
        <dbReference type="SMART" id="SM00824"/>
    </source>
</evidence>
<accession>A0ABN2PK41</accession>